<keyword evidence="2" id="KW-1185">Reference proteome</keyword>
<dbReference type="EMBL" id="BJOD01000039">
    <property type="protein sequence ID" value="GED27313.1"/>
    <property type="molecule type" value="Genomic_DNA"/>
</dbReference>
<dbReference type="Proteomes" id="UP000317180">
    <property type="component" value="Unassembled WGS sequence"/>
</dbReference>
<comment type="caution">
    <text evidence="1">The sequence shown here is derived from an EMBL/GenBank/DDBJ whole genome shotgun (WGS) entry which is preliminary data.</text>
</comment>
<accession>A0ABQ0SUJ0</accession>
<protein>
    <submittedName>
        <fullName evidence="1">Uncharacterized protein</fullName>
    </submittedName>
</protein>
<gene>
    <name evidence="1" type="ORF">BAG01nite_34150</name>
</gene>
<evidence type="ECO:0000313" key="2">
    <source>
        <dbReference type="Proteomes" id="UP000317180"/>
    </source>
</evidence>
<name>A0ABQ0SUJ0_9BACL</name>
<organism evidence="1 2">
    <name type="scientific">Brevibacillus agri</name>
    <dbReference type="NCBI Taxonomy" id="51101"/>
    <lineage>
        <taxon>Bacteria</taxon>
        <taxon>Bacillati</taxon>
        <taxon>Bacillota</taxon>
        <taxon>Bacilli</taxon>
        <taxon>Bacillales</taxon>
        <taxon>Paenibacillaceae</taxon>
        <taxon>Brevibacillus</taxon>
    </lineage>
</organism>
<evidence type="ECO:0000313" key="1">
    <source>
        <dbReference type="EMBL" id="GED27313.1"/>
    </source>
</evidence>
<proteinExistence type="predicted"/>
<sequence length="78" mass="8817">MRAESDHPGRLGRLGAYNPSRWGSEYTELIATSDPGEPEFRGIFLTARYGKGIYTYSSLAWFREILQLVPGAFRLFAT</sequence>
<reference evidence="1 2" key="1">
    <citation type="submission" date="2019-06" db="EMBL/GenBank/DDBJ databases">
        <title>Whole genome shotgun sequence of Brevibacillus agri NBRC 15538.</title>
        <authorList>
            <person name="Hosoyama A."/>
            <person name="Uohara A."/>
            <person name="Ohji S."/>
            <person name="Ichikawa N."/>
        </authorList>
    </citation>
    <scope>NUCLEOTIDE SEQUENCE [LARGE SCALE GENOMIC DNA]</scope>
    <source>
        <strain evidence="1 2">NBRC 15538</strain>
    </source>
</reference>